<feature type="transmembrane region" description="Helical" evidence="1">
    <location>
        <begin position="37"/>
        <end position="54"/>
    </location>
</feature>
<dbReference type="AlphaFoldDB" id="A0A0F9F7U0"/>
<evidence type="ECO:0000256" key="1">
    <source>
        <dbReference type="SAM" id="Phobius"/>
    </source>
</evidence>
<reference evidence="2" key="1">
    <citation type="journal article" date="2015" name="Nature">
        <title>Complex archaea that bridge the gap between prokaryotes and eukaryotes.</title>
        <authorList>
            <person name="Spang A."/>
            <person name="Saw J.H."/>
            <person name="Jorgensen S.L."/>
            <person name="Zaremba-Niedzwiedzka K."/>
            <person name="Martijn J."/>
            <person name="Lind A.E."/>
            <person name="van Eijk R."/>
            <person name="Schleper C."/>
            <person name="Guy L."/>
            <person name="Ettema T.J."/>
        </authorList>
    </citation>
    <scope>NUCLEOTIDE SEQUENCE</scope>
</reference>
<feature type="transmembrane region" description="Helical" evidence="1">
    <location>
        <begin position="7"/>
        <end position="25"/>
    </location>
</feature>
<proteinExistence type="predicted"/>
<organism evidence="2">
    <name type="scientific">marine sediment metagenome</name>
    <dbReference type="NCBI Taxonomy" id="412755"/>
    <lineage>
        <taxon>unclassified sequences</taxon>
        <taxon>metagenomes</taxon>
        <taxon>ecological metagenomes</taxon>
    </lineage>
</organism>
<keyword evidence="1" id="KW-0472">Membrane</keyword>
<accession>A0A0F9F7U0</accession>
<dbReference type="EMBL" id="LAZR01031605">
    <property type="protein sequence ID" value="KKL53275.1"/>
    <property type="molecule type" value="Genomic_DNA"/>
</dbReference>
<protein>
    <recommendedName>
        <fullName evidence="3">Holin</fullName>
    </recommendedName>
</protein>
<comment type="caution">
    <text evidence="2">The sequence shown here is derived from an EMBL/GenBank/DDBJ whole genome shotgun (WGS) entry which is preliminary data.</text>
</comment>
<gene>
    <name evidence="2" type="ORF">LCGC14_2277050</name>
</gene>
<sequence>MNGLKDTLTTVFGIVLVLATAVNSYLESLCATCTVEFLPLVIAIVVAAIAYFTGKNGNGSTKERLTIH</sequence>
<evidence type="ECO:0008006" key="3">
    <source>
        <dbReference type="Google" id="ProtNLM"/>
    </source>
</evidence>
<keyword evidence="1" id="KW-0812">Transmembrane</keyword>
<name>A0A0F9F7U0_9ZZZZ</name>
<evidence type="ECO:0000313" key="2">
    <source>
        <dbReference type="EMBL" id="KKL53275.1"/>
    </source>
</evidence>
<keyword evidence="1" id="KW-1133">Transmembrane helix</keyword>